<dbReference type="GO" id="GO:0005886">
    <property type="term" value="C:plasma membrane"/>
    <property type="evidence" value="ECO:0007669"/>
    <property type="project" value="TreeGrafter"/>
</dbReference>
<keyword evidence="3 5" id="KW-1133">Transmembrane helix</keyword>
<reference evidence="7" key="1">
    <citation type="submission" date="2021-03" db="EMBL/GenBank/DDBJ databases">
        <title>Genome sequencing and assembly of Tianweitania sediminis.</title>
        <authorList>
            <person name="Chhetri G."/>
        </authorList>
    </citation>
    <scope>NUCLEOTIDE SEQUENCE</scope>
    <source>
        <strain evidence="7">Z8</strain>
    </source>
</reference>
<feature type="domain" description="NfeD-like C-terminal" evidence="6">
    <location>
        <begin position="97"/>
        <end position="151"/>
    </location>
</feature>
<organism evidence="7 8">
    <name type="scientific">Tianweitania sediminis</name>
    <dbReference type="NCBI Taxonomy" id="1502156"/>
    <lineage>
        <taxon>Bacteria</taxon>
        <taxon>Pseudomonadati</taxon>
        <taxon>Pseudomonadota</taxon>
        <taxon>Alphaproteobacteria</taxon>
        <taxon>Hyphomicrobiales</taxon>
        <taxon>Phyllobacteriaceae</taxon>
        <taxon>Tianweitania</taxon>
    </lineage>
</organism>
<evidence type="ECO:0000259" key="6">
    <source>
        <dbReference type="Pfam" id="PF01957"/>
    </source>
</evidence>
<protein>
    <submittedName>
        <fullName evidence="7">NfeD family protein</fullName>
    </submittedName>
</protein>
<dbReference type="EMBL" id="JAGIYY010000003">
    <property type="protein sequence ID" value="MBP0439297.1"/>
    <property type="molecule type" value="Genomic_DNA"/>
</dbReference>
<evidence type="ECO:0000256" key="4">
    <source>
        <dbReference type="ARBA" id="ARBA00023136"/>
    </source>
</evidence>
<dbReference type="PANTHER" id="PTHR33507">
    <property type="entry name" value="INNER MEMBRANE PROTEIN YBBJ"/>
    <property type="match status" value="1"/>
</dbReference>
<dbReference type="Pfam" id="PF01957">
    <property type="entry name" value="NfeD"/>
    <property type="match status" value="1"/>
</dbReference>
<name>A0A8J7ULD4_9HYPH</name>
<dbReference type="Proteomes" id="UP000666240">
    <property type="component" value="Unassembled WGS sequence"/>
</dbReference>
<sequence length="155" mass="16919">MITTTLGELGPWNWILLGMVLLAAEIVLPGVFLLWIGIAALLVGALSLQIWEMAAWTWQLQTILFLVLALASAYLGSRWVRVHDTASDEPLLNQPATQLIGRTAVLGEPIRENRGRIRLGDTIWLVQGADADAGTRVKVVGTRGSELLVEPTERA</sequence>
<evidence type="ECO:0000256" key="1">
    <source>
        <dbReference type="ARBA" id="ARBA00004141"/>
    </source>
</evidence>
<evidence type="ECO:0000256" key="3">
    <source>
        <dbReference type="ARBA" id="ARBA00022989"/>
    </source>
</evidence>
<keyword evidence="2 5" id="KW-0812">Transmembrane</keyword>
<comment type="subcellular location">
    <subcellularLocation>
        <location evidence="1">Membrane</location>
        <topology evidence="1">Multi-pass membrane protein</topology>
    </subcellularLocation>
</comment>
<keyword evidence="8" id="KW-1185">Reference proteome</keyword>
<keyword evidence="4 5" id="KW-0472">Membrane</keyword>
<dbReference type="AlphaFoldDB" id="A0A8J7ULD4"/>
<dbReference type="Gene3D" id="2.40.50.140">
    <property type="entry name" value="Nucleic acid-binding proteins"/>
    <property type="match status" value="1"/>
</dbReference>
<dbReference type="InterPro" id="IPR012340">
    <property type="entry name" value="NA-bd_OB-fold"/>
</dbReference>
<accession>A0A8J7ULD4</accession>
<evidence type="ECO:0000256" key="5">
    <source>
        <dbReference type="SAM" id="Phobius"/>
    </source>
</evidence>
<evidence type="ECO:0000313" key="8">
    <source>
        <dbReference type="Proteomes" id="UP000666240"/>
    </source>
</evidence>
<evidence type="ECO:0000313" key="7">
    <source>
        <dbReference type="EMBL" id="MBP0439297.1"/>
    </source>
</evidence>
<dbReference type="InterPro" id="IPR052165">
    <property type="entry name" value="Membrane_assoc_protease"/>
</dbReference>
<feature type="transmembrane region" description="Helical" evidence="5">
    <location>
        <begin position="12"/>
        <end position="43"/>
    </location>
</feature>
<feature type="transmembrane region" description="Helical" evidence="5">
    <location>
        <begin position="55"/>
        <end position="75"/>
    </location>
</feature>
<evidence type="ECO:0000256" key="2">
    <source>
        <dbReference type="ARBA" id="ARBA00022692"/>
    </source>
</evidence>
<dbReference type="RefSeq" id="WP_209335322.1">
    <property type="nucleotide sequence ID" value="NZ_JAGIYY010000003.1"/>
</dbReference>
<proteinExistence type="predicted"/>
<dbReference type="InterPro" id="IPR002810">
    <property type="entry name" value="NfeD-like_C"/>
</dbReference>
<gene>
    <name evidence="7" type="ORF">J5Y06_11610</name>
</gene>
<comment type="caution">
    <text evidence="7">The sequence shown here is derived from an EMBL/GenBank/DDBJ whole genome shotgun (WGS) entry which is preliminary data.</text>
</comment>
<dbReference type="PANTHER" id="PTHR33507:SF3">
    <property type="entry name" value="INNER MEMBRANE PROTEIN YBBJ"/>
    <property type="match status" value="1"/>
</dbReference>